<evidence type="ECO:0000256" key="3">
    <source>
        <dbReference type="ARBA" id="ARBA00022833"/>
    </source>
</evidence>
<accession>A0A7X4WC14</accession>
<dbReference type="GO" id="GO:0046872">
    <property type="term" value="F:metal ion binding"/>
    <property type="evidence" value="ECO:0007669"/>
    <property type="project" value="UniProtKB-KW"/>
</dbReference>
<dbReference type="SUPFAM" id="SSF51316">
    <property type="entry name" value="Mss4-like"/>
    <property type="match status" value="1"/>
</dbReference>
<dbReference type="InterPro" id="IPR011057">
    <property type="entry name" value="Mss4-like_sf"/>
</dbReference>
<dbReference type="RefSeq" id="WP_161443418.1">
    <property type="nucleotide sequence ID" value="NZ_WXWW01000084.1"/>
</dbReference>
<dbReference type="AlphaFoldDB" id="A0A7X4WC14"/>
<evidence type="ECO:0000256" key="4">
    <source>
        <dbReference type="ARBA" id="ARBA00023239"/>
    </source>
</evidence>
<dbReference type="EMBL" id="WXWW01000084">
    <property type="protein sequence ID" value="NAW64630.1"/>
    <property type="molecule type" value="Genomic_DNA"/>
</dbReference>
<comment type="similarity">
    <text evidence="1">Belongs to the Gfa family.</text>
</comment>
<reference evidence="6 7" key="1">
    <citation type="submission" date="2017-05" db="EMBL/GenBank/DDBJ databases">
        <title>High clonality and local adaptation shapes Vibrionaceae linages within an endangered oasis.</title>
        <authorList>
            <person name="Vazquez-Rosas-Landa M."/>
        </authorList>
    </citation>
    <scope>NUCLEOTIDE SEQUENCE [LARGE SCALE GENOMIC DNA]</scope>
    <source>
        <strain evidence="6 7">P46_P4S1P180</strain>
    </source>
</reference>
<keyword evidence="4" id="KW-0456">Lyase</keyword>
<dbReference type="Pfam" id="PF04828">
    <property type="entry name" value="GFA"/>
    <property type="match status" value="1"/>
</dbReference>
<proteinExistence type="inferred from homology"/>
<evidence type="ECO:0000256" key="1">
    <source>
        <dbReference type="ARBA" id="ARBA00005495"/>
    </source>
</evidence>
<keyword evidence="3" id="KW-0862">Zinc</keyword>
<evidence type="ECO:0000313" key="6">
    <source>
        <dbReference type="EMBL" id="NAW64630.1"/>
    </source>
</evidence>
<keyword evidence="2" id="KW-0479">Metal-binding</keyword>
<evidence type="ECO:0000256" key="2">
    <source>
        <dbReference type="ARBA" id="ARBA00022723"/>
    </source>
</evidence>
<evidence type="ECO:0000259" key="5">
    <source>
        <dbReference type="PROSITE" id="PS51891"/>
    </source>
</evidence>
<dbReference type="Proteomes" id="UP000465712">
    <property type="component" value="Unassembled WGS sequence"/>
</dbReference>
<dbReference type="GO" id="GO:0016846">
    <property type="term" value="F:carbon-sulfur lyase activity"/>
    <property type="evidence" value="ECO:0007669"/>
    <property type="project" value="InterPro"/>
</dbReference>
<gene>
    <name evidence="6" type="ORF">CAG72_05310</name>
</gene>
<dbReference type="PANTHER" id="PTHR33337">
    <property type="entry name" value="GFA DOMAIN-CONTAINING PROTEIN"/>
    <property type="match status" value="1"/>
</dbReference>
<dbReference type="InterPro" id="IPR006913">
    <property type="entry name" value="CENP-V/GFA"/>
</dbReference>
<dbReference type="Gene3D" id="3.90.1590.10">
    <property type="entry name" value="glutathione-dependent formaldehyde- activating enzyme (gfa)"/>
    <property type="match status" value="1"/>
</dbReference>
<sequence>MSQASTSSADRLTGHCLCGKVGMTSNSGTLHAEACHCGMCRKWSGGPYLSVAAGTEVSFTGEENISRFSSSEWGERGFCKHCGSHLFYFLKPTGQYMVAAGLLDQESQLEMDQQIFIDKKPAYYAFSNNTENLTEEEVFAKFAP</sequence>
<evidence type="ECO:0000313" key="7">
    <source>
        <dbReference type="Proteomes" id="UP000465712"/>
    </source>
</evidence>
<name>A0A7X4WC14_9GAMM</name>
<organism evidence="6 7">
    <name type="scientific">Photobacterium halotolerans</name>
    <dbReference type="NCBI Taxonomy" id="265726"/>
    <lineage>
        <taxon>Bacteria</taxon>
        <taxon>Pseudomonadati</taxon>
        <taxon>Pseudomonadota</taxon>
        <taxon>Gammaproteobacteria</taxon>
        <taxon>Vibrionales</taxon>
        <taxon>Vibrionaceae</taxon>
        <taxon>Photobacterium</taxon>
    </lineage>
</organism>
<dbReference type="PANTHER" id="PTHR33337:SF40">
    <property type="entry name" value="CENP-V_GFA DOMAIN-CONTAINING PROTEIN-RELATED"/>
    <property type="match status" value="1"/>
</dbReference>
<dbReference type="PROSITE" id="PS51891">
    <property type="entry name" value="CENP_V_GFA"/>
    <property type="match status" value="1"/>
</dbReference>
<comment type="caution">
    <text evidence="6">The sequence shown here is derived from an EMBL/GenBank/DDBJ whole genome shotgun (WGS) entry which is preliminary data.</text>
</comment>
<feature type="domain" description="CENP-V/GFA" evidence="5">
    <location>
        <begin position="12"/>
        <end position="125"/>
    </location>
</feature>
<protein>
    <submittedName>
        <fullName evidence="6">GFA family protein</fullName>
    </submittedName>
</protein>